<dbReference type="EMBL" id="JARPTC010000003">
    <property type="protein sequence ID" value="MDO7786102.1"/>
    <property type="molecule type" value="Genomic_DNA"/>
</dbReference>
<keyword evidence="2" id="KW-1185">Reference proteome</keyword>
<sequence>MKGAVLFCLRCGSETVDINHWEVGTKVAEVRCSKCGMTGFISGFTLGRIEINDHQMTEAKMDRAIPWWFRERD</sequence>
<evidence type="ECO:0000313" key="2">
    <source>
        <dbReference type="Proteomes" id="UP001172911"/>
    </source>
</evidence>
<evidence type="ECO:0000313" key="1">
    <source>
        <dbReference type="EMBL" id="MDO7786102.1"/>
    </source>
</evidence>
<reference evidence="1" key="1">
    <citation type="journal article" date="2023" name="J. Hazard. Mater.">
        <title>Anaerobic biodegradation of pyrene and benzo[a]pyrene by a new sulfate-reducing Desulforamulus aquiferis strain DSA.</title>
        <authorList>
            <person name="Zhang Z."/>
            <person name="Sun J."/>
            <person name="Gong X."/>
            <person name="Wang C."/>
            <person name="Wang H."/>
        </authorList>
    </citation>
    <scope>NUCLEOTIDE SEQUENCE</scope>
    <source>
        <strain evidence="1">DSA</strain>
    </source>
</reference>
<dbReference type="Proteomes" id="UP001172911">
    <property type="component" value="Unassembled WGS sequence"/>
</dbReference>
<dbReference type="RefSeq" id="WP_304540931.1">
    <property type="nucleotide sequence ID" value="NZ_JARPTC010000003.1"/>
</dbReference>
<dbReference type="AlphaFoldDB" id="A0AAW7Z9S5"/>
<reference evidence="1" key="2">
    <citation type="submission" date="2023-03" db="EMBL/GenBank/DDBJ databases">
        <authorList>
            <person name="Zhang Z."/>
        </authorList>
    </citation>
    <scope>NUCLEOTIDE SEQUENCE</scope>
    <source>
        <strain evidence="1">DSA</strain>
    </source>
</reference>
<protein>
    <submittedName>
        <fullName evidence="1">Uncharacterized protein</fullName>
    </submittedName>
</protein>
<name>A0AAW7Z9S5_9FIRM</name>
<accession>A0AAW7Z9S5</accession>
<organism evidence="1 2">
    <name type="scientific">Desulforamulus aquiferis</name>
    <dbReference type="NCBI Taxonomy" id="1397668"/>
    <lineage>
        <taxon>Bacteria</taxon>
        <taxon>Bacillati</taxon>
        <taxon>Bacillota</taxon>
        <taxon>Clostridia</taxon>
        <taxon>Eubacteriales</taxon>
        <taxon>Peptococcaceae</taxon>
        <taxon>Desulforamulus</taxon>
    </lineage>
</organism>
<proteinExistence type="predicted"/>
<gene>
    <name evidence="1" type="ORF">P6N53_02560</name>
</gene>
<comment type="caution">
    <text evidence="1">The sequence shown here is derived from an EMBL/GenBank/DDBJ whole genome shotgun (WGS) entry which is preliminary data.</text>
</comment>